<keyword evidence="1 2" id="KW-0812">Transmembrane</keyword>
<dbReference type="GeneID" id="24439982"/>
<keyword evidence="1" id="KW-1133">Transmembrane helix</keyword>
<name>W7XK20_TETTS</name>
<feature type="transmembrane region" description="Helical" evidence="1">
    <location>
        <begin position="72"/>
        <end position="94"/>
    </location>
</feature>
<dbReference type="EMBL" id="GG662707">
    <property type="protein sequence ID" value="EWS74524.1"/>
    <property type="molecule type" value="Genomic_DNA"/>
</dbReference>
<dbReference type="InParanoid" id="W7XK20"/>
<proteinExistence type="predicted"/>
<evidence type="ECO:0000256" key="1">
    <source>
        <dbReference type="SAM" id="Phobius"/>
    </source>
</evidence>
<dbReference type="RefSeq" id="XP_012652954.1">
    <property type="nucleotide sequence ID" value="XM_012797500.1"/>
</dbReference>
<feature type="transmembrane region" description="Helical" evidence="1">
    <location>
        <begin position="114"/>
        <end position="134"/>
    </location>
</feature>
<keyword evidence="3" id="KW-1185">Reference proteome</keyword>
<dbReference type="KEGG" id="tet:TTHERM_000643601"/>
<organism evidence="2 3">
    <name type="scientific">Tetrahymena thermophila (strain SB210)</name>
    <dbReference type="NCBI Taxonomy" id="312017"/>
    <lineage>
        <taxon>Eukaryota</taxon>
        <taxon>Sar</taxon>
        <taxon>Alveolata</taxon>
        <taxon>Ciliophora</taxon>
        <taxon>Intramacronucleata</taxon>
        <taxon>Oligohymenophorea</taxon>
        <taxon>Hymenostomatida</taxon>
        <taxon>Tetrahymenina</taxon>
        <taxon>Tetrahymenidae</taxon>
        <taxon>Tetrahymena</taxon>
    </lineage>
</organism>
<protein>
    <submittedName>
        <fullName evidence="2">Transmembrane protein, putative</fullName>
    </submittedName>
</protein>
<dbReference type="Proteomes" id="UP000009168">
    <property type="component" value="Unassembled WGS sequence"/>
</dbReference>
<feature type="transmembrane region" description="Helical" evidence="1">
    <location>
        <begin position="41"/>
        <end position="60"/>
    </location>
</feature>
<dbReference type="AlphaFoldDB" id="W7XK20"/>
<gene>
    <name evidence="2" type="ORF">TTHERM_000643601</name>
</gene>
<keyword evidence="1" id="KW-0472">Membrane</keyword>
<evidence type="ECO:0000313" key="2">
    <source>
        <dbReference type="EMBL" id="EWS74524.1"/>
    </source>
</evidence>
<sequence>MLNIKVCKKQIIYIQQSNKKQLINHPLKINTNKLTIYLSNYIIQLIIYIIFYLISSFLFHTQTEVHHQTQQVILIYISYEILLLYSNINFLSFLNLSIKNRLQNFSFTYRFAPALHFFHFLIVNSSFFATIIYSPHSKSNITTMQNYAILYNKFFLFYLQFISCNSTSRLAKACQYEVISFLLCFNQFSTFFNQTVPDNLFIENISSLFICNLVTHRYNHS</sequence>
<accession>W7XK20</accession>
<evidence type="ECO:0000313" key="3">
    <source>
        <dbReference type="Proteomes" id="UP000009168"/>
    </source>
</evidence>
<reference evidence="3" key="1">
    <citation type="journal article" date="2006" name="PLoS Biol.">
        <title>Macronuclear genome sequence of the ciliate Tetrahymena thermophila, a model eukaryote.</title>
        <authorList>
            <person name="Eisen J.A."/>
            <person name="Coyne R.S."/>
            <person name="Wu M."/>
            <person name="Wu D."/>
            <person name="Thiagarajan M."/>
            <person name="Wortman J.R."/>
            <person name="Badger J.H."/>
            <person name="Ren Q."/>
            <person name="Amedeo P."/>
            <person name="Jones K.M."/>
            <person name="Tallon L.J."/>
            <person name="Delcher A.L."/>
            <person name="Salzberg S.L."/>
            <person name="Silva J.C."/>
            <person name="Haas B.J."/>
            <person name="Majoros W.H."/>
            <person name="Farzad M."/>
            <person name="Carlton J.M."/>
            <person name="Smith R.K. Jr."/>
            <person name="Garg J."/>
            <person name="Pearlman R.E."/>
            <person name="Karrer K.M."/>
            <person name="Sun L."/>
            <person name="Manning G."/>
            <person name="Elde N.C."/>
            <person name="Turkewitz A.P."/>
            <person name="Asai D.J."/>
            <person name="Wilkes D.E."/>
            <person name="Wang Y."/>
            <person name="Cai H."/>
            <person name="Collins K."/>
            <person name="Stewart B.A."/>
            <person name="Lee S.R."/>
            <person name="Wilamowska K."/>
            <person name="Weinberg Z."/>
            <person name="Ruzzo W.L."/>
            <person name="Wloga D."/>
            <person name="Gaertig J."/>
            <person name="Frankel J."/>
            <person name="Tsao C.-C."/>
            <person name="Gorovsky M.A."/>
            <person name="Keeling P.J."/>
            <person name="Waller R.F."/>
            <person name="Patron N.J."/>
            <person name="Cherry J.M."/>
            <person name="Stover N.A."/>
            <person name="Krieger C.J."/>
            <person name="del Toro C."/>
            <person name="Ryder H.F."/>
            <person name="Williamson S.C."/>
            <person name="Barbeau R.A."/>
            <person name="Hamilton E.P."/>
            <person name="Orias E."/>
        </authorList>
    </citation>
    <scope>NUCLEOTIDE SEQUENCE [LARGE SCALE GENOMIC DNA]</scope>
    <source>
        <strain evidence="3">SB210</strain>
    </source>
</reference>